<protein>
    <submittedName>
        <fullName evidence="2">Uncharacterized protein</fullName>
    </submittedName>
</protein>
<proteinExistence type="predicted"/>
<feature type="region of interest" description="Disordered" evidence="1">
    <location>
        <begin position="158"/>
        <end position="179"/>
    </location>
</feature>
<name>A0A552DM82_MICAE</name>
<dbReference type="EMBL" id="SFBL01000151">
    <property type="protein sequence ID" value="TRU23319.1"/>
    <property type="molecule type" value="Genomic_DNA"/>
</dbReference>
<dbReference type="AlphaFoldDB" id="A0A552DM82"/>
<evidence type="ECO:0000313" key="2">
    <source>
        <dbReference type="EMBL" id="TRU23319.1"/>
    </source>
</evidence>
<reference evidence="2 3" key="1">
    <citation type="submission" date="2019-01" db="EMBL/GenBank/DDBJ databases">
        <title>Coherence of Microcystis species and biogeography revealed through population genomics.</title>
        <authorList>
            <person name="Perez-Carrascal O.M."/>
            <person name="Terrat Y."/>
            <person name="Giani A."/>
            <person name="Fortin N."/>
            <person name="Tromas N."/>
            <person name="Shapiro B.J."/>
        </authorList>
    </citation>
    <scope>NUCLEOTIDE SEQUENCE [LARGE SCALE GENOMIC DNA]</scope>
    <source>
        <strain evidence="2">Ma_SC_T_19800800_S464</strain>
    </source>
</reference>
<sequence>MTRIEQKFYPLTAEISQKLRDSKLTAAEWRLWSYLVELDPFGDRYSDLPDTLTIMQAVDIKKTTFYTAIAKFQELGLFDFQDKGFSFRNLRGIPKNRKTVQFVGSISEISENSLENRKTVQFVGNDFENSENQPLKPLPLEDSGSPQTIQIIQTIQTFQTEGGGDEKNDDGNSTNGIDDTNDIKEKILVQENHLNSQISPTEKTTKEIPRDLIDKLSELEIPLDAVVRKAITAHDLSQAWGAIRHIENTRETIKNPRSVFLYQLPKQTVDKSKPKPLSKEFLDWYQYVRGEKVVDVPPEYLSLDRYGEPKVRLKSDPHRLVDWRRVRDDASLEQVATPEQFKRFMEKIRAMAAKGGKGDGSST</sequence>
<evidence type="ECO:0000256" key="1">
    <source>
        <dbReference type="SAM" id="MobiDB-lite"/>
    </source>
</evidence>
<accession>A0A552DM82</accession>
<dbReference type="Proteomes" id="UP000319313">
    <property type="component" value="Unassembled WGS sequence"/>
</dbReference>
<evidence type="ECO:0000313" key="3">
    <source>
        <dbReference type="Proteomes" id="UP000319313"/>
    </source>
</evidence>
<comment type="caution">
    <text evidence="2">The sequence shown here is derived from an EMBL/GenBank/DDBJ whole genome shotgun (WGS) entry which is preliminary data.</text>
</comment>
<organism evidence="2 3">
    <name type="scientific">Microcystis aeruginosa Ma_SC_T_19800800_S464</name>
    <dbReference type="NCBI Taxonomy" id="2486257"/>
    <lineage>
        <taxon>Bacteria</taxon>
        <taxon>Bacillati</taxon>
        <taxon>Cyanobacteriota</taxon>
        <taxon>Cyanophyceae</taxon>
        <taxon>Oscillatoriophycideae</taxon>
        <taxon>Chroococcales</taxon>
        <taxon>Microcystaceae</taxon>
        <taxon>Microcystis</taxon>
    </lineage>
</organism>
<gene>
    <name evidence="2" type="ORF">EWV81_16385</name>
</gene>